<dbReference type="eggNOG" id="arCOG01490">
    <property type="taxonomic scope" value="Archaea"/>
</dbReference>
<dbReference type="PANTHER" id="PTHR38011">
    <property type="entry name" value="DIHYDROFOLATE REDUCTASE FAMILY PROTEIN (AFU_ORTHOLOGUE AFUA_8G06820)"/>
    <property type="match status" value="1"/>
</dbReference>
<evidence type="ECO:0000313" key="3">
    <source>
        <dbReference type="Proteomes" id="UP000028194"/>
    </source>
</evidence>
<proteinExistence type="predicted"/>
<dbReference type="EMBL" id="CP007174">
    <property type="protein sequence ID" value="AIF84656.1"/>
    <property type="molecule type" value="Genomic_DNA"/>
</dbReference>
<dbReference type="InterPro" id="IPR002734">
    <property type="entry name" value="RibDG_C"/>
</dbReference>
<dbReference type="SUPFAM" id="SSF53597">
    <property type="entry name" value="Dihydrofolate reductase-like"/>
    <property type="match status" value="1"/>
</dbReference>
<keyword evidence="3" id="KW-1185">Reference proteome</keyword>
<dbReference type="GO" id="GO:0009231">
    <property type="term" value="P:riboflavin biosynthetic process"/>
    <property type="evidence" value="ECO:0007669"/>
    <property type="project" value="InterPro"/>
</dbReference>
<reference evidence="2 3" key="1">
    <citation type="journal article" date="2014" name="PLoS ONE">
        <title>Genome Sequence of Candidatus Nitrososphaera evergladensis from Group I.1b Enriched from Everglades Soil Reveals Novel Genomic Features of the Ammonia-Oxidizing Archaea.</title>
        <authorList>
            <person name="Zhalnina K.V."/>
            <person name="Dias R."/>
            <person name="Leonard M.T."/>
            <person name="Dorr de Quadros P."/>
            <person name="Camargo F.A."/>
            <person name="Drew J.C."/>
            <person name="Farmerie W.G."/>
            <person name="Daroub S.H."/>
            <person name="Triplett E.W."/>
        </authorList>
    </citation>
    <scope>NUCLEOTIDE SEQUENCE [LARGE SCALE GENOMIC DNA]</scope>
    <source>
        <strain evidence="2 3">SR1</strain>
    </source>
</reference>
<dbReference type="GeneID" id="41598308"/>
<name>A0A075MSV2_9ARCH</name>
<dbReference type="PANTHER" id="PTHR38011:SF2">
    <property type="entry name" value="BIFUNCTIONAL DEAMINASE-REDUCTASE DOMAIN PROTEIN"/>
    <property type="match status" value="1"/>
</dbReference>
<evidence type="ECO:0000313" key="2">
    <source>
        <dbReference type="EMBL" id="AIF84656.1"/>
    </source>
</evidence>
<dbReference type="Pfam" id="PF01872">
    <property type="entry name" value="RibD_C"/>
    <property type="match status" value="1"/>
</dbReference>
<dbReference type="OrthoDB" id="7348at2157"/>
<gene>
    <name evidence="2" type="ORF">NTE_02613</name>
</gene>
<dbReference type="KEGG" id="nev:NTE_02613"/>
<evidence type="ECO:0000259" key="1">
    <source>
        <dbReference type="Pfam" id="PF01872"/>
    </source>
</evidence>
<dbReference type="Gene3D" id="3.40.430.10">
    <property type="entry name" value="Dihydrofolate Reductase, subunit A"/>
    <property type="match status" value="1"/>
</dbReference>
<dbReference type="Proteomes" id="UP000028194">
    <property type="component" value="Chromosome"/>
</dbReference>
<dbReference type="RefSeq" id="WP_148701190.1">
    <property type="nucleotide sequence ID" value="NZ_CP007174.1"/>
</dbReference>
<dbReference type="InterPro" id="IPR024072">
    <property type="entry name" value="DHFR-like_dom_sf"/>
</dbReference>
<protein>
    <submittedName>
        <fullName evidence="2">Dihydrofolate reductase</fullName>
    </submittedName>
</protein>
<dbReference type="GO" id="GO:0008703">
    <property type="term" value="F:5-amino-6-(5-phosphoribosylamino)uracil reductase activity"/>
    <property type="evidence" value="ECO:0007669"/>
    <property type="project" value="InterPro"/>
</dbReference>
<sequence>MRKLVVLSFISLDGVMQAPGGPGEDPTGGFKHEGWVVGYIDDYLLKVMVKQMSKPFELLLGRKTYEIFAAHWPYVNSSEDPFAARINNAKKYVASKTITKLDWNNSELIQGDVWKEIKKLKEQEGPEIQVHGSGNLIQTLLKHDLVDELRLKIFPVTLGIGKRLFADGTIPAGFKLVESEISPSGVIIASYGRAGEVKTGSFGLETPSEAELARRKRLKEEG</sequence>
<dbReference type="HOGENOM" id="CLU_043966_1_0_2"/>
<feature type="domain" description="Bacterial bifunctional deaminase-reductase C-terminal" evidence="1">
    <location>
        <begin position="3"/>
        <end position="187"/>
    </location>
</feature>
<organism evidence="2 3">
    <name type="scientific">Candidatus Nitrososphaera evergladensis SR1</name>
    <dbReference type="NCBI Taxonomy" id="1459636"/>
    <lineage>
        <taxon>Archaea</taxon>
        <taxon>Nitrososphaerota</taxon>
        <taxon>Nitrososphaeria</taxon>
        <taxon>Nitrososphaerales</taxon>
        <taxon>Nitrososphaeraceae</taxon>
        <taxon>Nitrososphaera</taxon>
    </lineage>
</organism>
<dbReference type="AlphaFoldDB" id="A0A075MSV2"/>
<dbReference type="InterPro" id="IPR050765">
    <property type="entry name" value="Riboflavin_Biosynth_HTPR"/>
</dbReference>
<dbReference type="STRING" id="1459636.NTE_02613"/>
<accession>A0A075MSV2</accession>